<keyword evidence="2" id="KW-1185">Reference proteome</keyword>
<accession>A0AAD5JM22</accession>
<comment type="caution">
    <text evidence="1">The sequence shown here is derived from an EMBL/GenBank/DDBJ whole genome shotgun (WGS) entry which is preliminary data.</text>
</comment>
<sequence>MIPPLYPLEILKRILYHVTDRQDLAECNRVNTTWRQVSNPFLYERFQLKSWFSDEATAHTFLQNDYGRHVKHLTLNMALLEDPQRPSLRPVQIQRRTSSLRRKGFKLFPGCSSATTEGANNENKLVEQRRSSLIDIISPSLQQQQQLQPPQQKQKQQKRHVCFILLEILQSCKYVETVVLDFHERTFNMSRNAVFLFSQWQPTTLHSLHLMHLTRLITTPHLNTLKQWVKQRKLSDLFISHCVATFFAKQQQQQQQQNTTIDFLSGITKIEISALSLWDPVSATNVLPDILWPTSLKTLSILDSPDWLHQSDHVFDTLPSELDSLTLAITPNPPPSASFFLLQQPSYHGKCQGRFDQGLCQVLARCPQLKELSVEGFPTLSDTFLIYLWKRMSTQQQQIEQQCPLRKLQLVRNDRLSGQDLVDMILLDRKGCFATDRIDFSQNPKMDCDFLRCVKLTSNYAALTW</sequence>
<dbReference type="InterPro" id="IPR032675">
    <property type="entry name" value="LRR_dom_sf"/>
</dbReference>
<dbReference type="EMBL" id="JAIXMP010000054">
    <property type="protein sequence ID" value="KAI9245117.1"/>
    <property type="molecule type" value="Genomic_DNA"/>
</dbReference>
<organism evidence="1 2">
    <name type="scientific">Phascolomyces articulosus</name>
    <dbReference type="NCBI Taxonomy" id="60185"/>
    <lineage>
        <taxon>Eukaryota</taxon>
        <taxon>Fungi</taxon>
        <taxon>Fungi incertae sedis</taxon>
        <taxon>Mucoromycota</taxon>
        <taxon>Mucoromycotina</taxon>
        <taxon>Mucoromycetes</taxon>
        <taxon>Mucorales</taxon>
        <taxon>Lichtheimiaceae</taxon>
        <taxon>Phascolomyces</taxon>
    </lineage>
</organism>
<dbReference type="InterPro" id="IPR036047">
    <property type="entry name" value="F-box-like_dom_sf"/>
</dbReference>
<dbReference type="AlphaFoldDB" id="A0AAD5JM22"/>
<evidence type="ECO:0000313" key="1">
    <source>
        <dbReference type="EMBL" id="KAI9245117.1"/>
    </source>
</evidence>
<reference evidence="1" key="2">
    <citation type="submission" date="2023-02" db="EMBL/GenBank/DDBJ databases">
        <authorList>
            <consortium name="DOE Joint Genome Institute"/>
            <person name="Mondo S.J."/>
            <person name="Chang Y."/>
            <person name="Wang Y."/>
            <person name="Ahrendt S."/>
            <person name="Andreopoulos W."/>
            <person name="Barry K."/>
            <person name="Beard J."/>
            <person name="Benny G.L."/>
            <person name="Blankenship S."/>
            <person name="Bonito G."/>
            <person name="Cuomo C."/>
            <person name="Desiro A."/>
            <person name="Gervers K.A."/>
            <person name="Hundley H."/>
            <person name="Kuo A."/>
            <person name="LaButti K."/>
            <person name="Lang B.F."/>
            <person name="Lipzen A."/>
            <person name="O'Donnell K."/>
            <person name="Pangilinan J."/>
            <person name="Reynolds N."/>
            <person name="Sandor L."/>
            <person name="Smith M.W."/>
            <person name="Tsang A."/>
            <person name="Grigoriev I.V."/>
            <person name="Stajich J.E."/>
            <person name="Spatafora J.W."/>
        </authorList>
    </citation>
    <scope>NUCLEOTIDE SEQUENCE</scope>
    <source>
        <strain evidence="1">RSA 2281</strain>
    </source>
</reference>
<reference evidence="1" key="1">
    <citation type="journal article" date="2022" name="IScience">
        <title>Evolution of zygomycete secretomes and the origins of terrestrial fungal ecologies.</title>
        <authorList>
            <person name="Chang Y."/>
            <person name="Wang Y."/>
            <person name="Mondo S."/>
            <person name="Ahrendt S."/>
            <person name="Andreopoulos W."/>
            <person name="Barry K."/>
            <person name="Beard J."/>
            <person name="Benny G.L."/>
            <person name="Blankenship S."/>
            <person name="Bonito G."/>
            <person name="Cuomo C."/>
            <person name="Desiro A."/>
            <person name="Gervers K.A."/>
            <person name="Hundley H."/>
            <person name="Kuo A."/>
            <person name="LaButti K."/>
            <person name="Lang B.F."/>
            <person name="Lipzen A."/>
            <person name="O'Donnell K."/>
            <person name="Pangilinan J."/>
            <person name="Reynolds N."/>
            <person name="Sandor L."/>
            <person name="Smith M.E."/>
            <person name="Tsang A."/>
            <person name="Grigoriev I.V."/>
            <person name="Stajich J.E."/>
            <person name="Spatafora J.W."/>
        </authorList>
    </citation>
    <scope>NUCLEOTIDE SEQUENCE</scope>
    <source>
        <strain evidence="1">RSA 2281</strain>
    </source>
</reference>
<name>A0AAD5JM22_9FUNG</name>
<dbReference type="SUPFAM" id="SSF81383">
    <property type="entry name" value="F-box domain"/>
    <property type="match status" value="1"/>
</dbReference>
<dbReference type="Proteomes" id="UP001209540">
    <property type="component" value="Unassembled WGS sequence"/>
</dbReference>
<evidence type="ECO:0000313" key="2">
    <source>
        <dbReference type="Proteomes" id="UP001209540"/>
    </source>
</evidence>
<evidence type="ECO:0008006" key="3">
    <source>
        <dbReference type="Google" id="ProtNLM"/>
    </source>
</evidence>
<proteinExistence type="predicted"/>
<protein>
    <recommendedName>
        <fullName evidence="3">F-box domain-containing protein</fullName>
    </recommendedName>
</protein>
<dbReference type="SUPFAM" id="SSF52047">
    <property type="entry name" value="RNI-like"/>
    <property type="match status" value="1"/>
</dbReference>
<gene>
    <name evidence="1" type="ORF">BDA99DRAFT_528482</name>
</gene>
<dbReference type="Gene3D" id="3.80.10.10">
    <property type="entry name" value="Ribonuclease Inhibitor"/>
    <property type="match status" value="1"/>
</dbReference>